<dbReference type="FunFam" id="3.30.60.60:FF:000001">
    <property type="entry name" value="Histone acetyltransferase"/>
    <property type="match status" value="1"/>
</dbReference>
<comment type="similarity">
    <text evidence="2">Belongs to the MYST (SAS/MOZ) family.</text>
</comment>
<keyword evidence="9" id="KW-0010">Activator</keyword>
<dbReference type="EC" id="2.3.1.48" evidence="3"/>
<evidence type="ECO:0000256" key="9">
    <source>
        <dbReference type="ARBA" id="ARBA00023159"/>
    </source>
</evidence>
<gene>
    <name evidence="21" type="ORF">SeLEV6574_g03662</name>
    <name evidence="22" type="ORF">SeMB42_g01306</name>
</gene>
<dbReference type="STRING" id="286115.A0A507DLR2"/>
<evidence type="ECO:0000313" key="24">
    <source>
        <dbReference type="Proteomes" id="UP000320475"/>
    </source>
</evidence>
<comment type="catalytic activity">
    <reaction evidence="15">
        <text>(2E)-butenoyl-CoA + L-lysyl-[protein] = N(6)-(2E)-butenoyl-L-lysyl-[protein] + CoA + H(+)</text>
        <dbReference type="Rhea" id="RHEA:53908"/>
        <dbReference type="Rhea" id="RHEA-COMP:9752"/>
        <dbReference type="Rhea" id="RHEA-COMP:13707"/>
        <dbReference type="ChEBI" id="CHEBI:15378"/>
        <dbReference type="ChEBI" id="CHEBI:29969"/>
        <dbReference type="ChEBI" id="CHEBI:57287"/>
        <dbReference type="ChEBI" id="CHEBI:57332"/>
        <dbReference type="ChEBI" id="CHEBI:137954"/>
    </reaction>
    <physiologicalReaction direction="left-to-right" evidence="15">
        <dbReference type="Rhea" id="RHEA:53909"/>
    </physiologicalReaction>
</comment>
<evidence type="ECO:0000256" key="4">
    <source>
        <dbReference type="ARBA" id="ARBA00022679"/>
    </source>
</evidence>
<feature type="compositionally biased region" description="Acidic residues" evidence="19">
    <location>
        <begin position="256"/>
        <end position="273"/>
    </location>
</feature>
<feature type="compositionally biased region" description="Polar residues" evidence="19">
    <location>
        <begin position="223"/>
        <end position="235"/>
    </location>
</feature>
<dbReference type="Proteomes" id="UP000317494">
    <property type="component" value="Unassembled WGS sequence"/>
</dbReference>
<dbReference type="FunFam" id="3.40.630.30:FF:000002">
    <property type="entry name" value="Histone acetyltransferase"/>
    <property type="match status" value="1"/>
</dbReference>
<evidence type="ECO:0000256" key="19">
    <source>
        <dbReference type="SAM" id="MobiDB-lite"/>
    </source>
</evidence>
<dbReference type="Pfam" id="PF11717">
    <property type="entry name" value="Tudor-knot"/>
    <property type="match status" value="1"/>
</dbReference>
<dbReference type="Pfam" id="PF01853">
    <property type="entry name" value="MOZ_SAS"/>
    <property type="match status" value="1"/>
</dbReference>
<evidence type="ECO:0000256" key="18">
    <source>
        <dbReference type="PIRSR" id="PIRSR602717-51"/>
    </source>
</evidence>
<keyword evidence="6" id="KW-0156">Chromatin regulator</keyword>
<feature type="active site" description="Proton donor/acceptor" evidence="18">
    <location>
        <position position="473"/>
    </location>
</feature>
<dbReference type="Pfam" id="PF17772">
    <property type="entry name" value="zf-MYST"/>
    <property type="match status" value="1"/>
</dbReference>
<dbReference type="PANTHER" id="PTHR10615:SF218">
    <property type="entry name" value="HISTONE ACETYLTRANSFERASE ESA1"/>
    <property type="match status" value="1"/>
</dbReference>
<dbReference type="GO" id="GO:0006357">
    <property type="term" value="P:regulation of transcription by RNA polymerase II"/>
    <property type="evidence" value="ECO:0007669"/>
    <property type="project" value="TreeGrafter"/>
</dbReference>
<sequence length="582" mass="66952">MGRAAFRPGRLLPSLSTCAIGHSRQHHQPRIMSNDISSVIHVLEALVVGCKLPVEKPAGTQQCHKAEILSVRQDKHGSGPEYYVHYDQFNKRLDEWVLWTRLKLDDDIDWPKGAKPANLTSGTPTNDGHTSQAQSPSKDRKRKRALVGLNRRSASPDRDNVATPDKDDAESIDAPEESFSRSGKENVRRKLKWNLDMLNYDTRIRVTTDVDVHDAESVDTENIISRTQSKSSNGKGKNEEIGGYATVEDVGVKEVDENDEKQEQDEGDDEDEGSFSKEKEIEKLRTSGSMTQSITEVARVKNINRIVMGDREVETWYFSPYPEEYAGDVMWICEFCLECADSQLAFDRHRLKCTLNHPPGNEIYRKHDISFFEIDGRKQKRYCKNLCLLSKLFLDHKTLYYDADPFLFYLMTKTDETGCHLLGYFSKEKQSSEEYNVACILTLPQYQRMGYGKMLIAFSYELSKIEQKTGSPEKPLSDLGLLSYRRYWTDVILEKLYTQRSRGEVAVNDLALQTSITPDDIISTLQSLEVLRFYKSSYVFYLSEKNLEYHEKNAKKPNKDKIEKEYINWTPPKFQASQLRFL</sequence>
<evidence type="ECO:0000259" key="20">
    <source>
        <dbReference type="PROSITE" id="PS51726"/>
    </source>
</evidence>
<proteinExistence type="inferred from homology"/>
<keyword evidence="7" id="KW-0007">Acetylation</keyword>
<dbReference type="GO" id="GO:0000785">
    <property type="term" value="C:chromatin"/>
    <property type="evidence" value="ECO:0007669"/>
    <property type="project" value="TreeGrafter"/>
</dbReference>
<feature type="compositionally biased region" description="Basic and acidic residues" evidence="19">
    <location>
        <begin position="154"/>
        <end position="166"/>
    </location>
</feature>
<keyword evidence="10" id="KW-0804">Transcription</keyword>
<dbReference type="EMBL" id="QEAN01000032">
    <property type="protein sequence ID" value="TPX52594.1"/>
    <property type="molecule type" value="Genomic_DNA"/>
</dbReference>
<dbReference type="FunFam" id="1.10.10.10:FF:000022">
    <property type="entry name" value="Histone acetyltransferase"/>
    <property type="match status" value="1"/>
</dbReference>
<dbReference type="SUPFAM" id="SSF55729">
    <property type="entry name" value="Acyl-CoA N-acyltransferases (Nat)"/>
    <property type="match status" value="1"/>
</dbReference>
<organism evidence="22 23">
    <name type="scientific">Synchytrium endobioticum</name>
    <dbReference type="NCBI Taxonomy" id="286115"/>
    <lineage>
        <taxon>Eukaryota</taxon>
        <taxon>Fungi</taxon>
        <taxon>Fungi incertae sedis</taxon>
        <taxon>Chytridiomycota</taxon>
        <taxon>Chytridiomycota incertae sedis</taxon>
        <taxon>Chytridiomycetes</taxon>
        <taxon>Synchytriales</taxon>
        <taxon>Synchytriaceae</taxon>
        <taxon>Synchytrium</taxon>
    </lineage>
</organism>
<keyword evidence="23" id="KW-1185">Reference proteome</keyword>
<evidence type="ECO:0000256" key="1">
    <source>
        <dbReference type="ARBA" id="ARBA00004123"/>
    </source>
</evidence>
<keyword evidence="5" id="KW-0227">DNA damage</keyword>
<comment type="catalytic activity">
    <reaction evidence="17">
        <text>L-lysyl-[histone] + acetyl-CoA = N(6)-acetyl-L-lysyl-[histone] + CoA + H(+)</text>
        <dbReference type="Rhea" id="RHEA:21992"/>
        <dbReference type="Rhea" id="RHEA-COMP:9845"/>
        <dbReference type="Rhea" id="RHEA-COMP:11338"/>
        <dbReference type="ChEBI" id="CHEBI:15378"/>
        <dbReference type="ChEBI" id="CHEBI:29969"/>
        <dbReference type="ChEBI" id="CHEBI:57287"/>
        <dbReference type="ChEBI" id="CHEBI:57288"/>
        <dbReference type="ChEBI" id="CHEBI:61930"/>
        <dbReference type="EC" id="2.3.1.48"/>
    </reaction>
    <physiologicalReaction direction="left-to-right" evidence="17">
        <dbReference type="Rhea" id="RHEA:21993"/>
    </physiologicalReaction>
</comment>
<evidence type="ECO:0000256" key="8">
    <source>
        <dbReference type="ARBA" id="ARBA00023015"/>
    </source>
</evidence>
<evidence type="ECO:0000256" key="5">
    <source>
        <dbReference type="ARBA" id="ARBA00022763"/>
    </source>
</evidence>
<dbReference type="InterPro" id="IPR036388">
    <property type="entry name" value="WH-like_DNA-bd_sf"/>
</dbReference>
<dbReference type="OrthoDB" id="787137at2759"/>
<evidence type="ECO:0000256" key="2">
    <source>
        <dbReference type="ARBA" id="ARBA00010107"/>
    </source>
</evidence>
<dbReference type="InterPro" id="IPR050603">
    <property type="entry name" value="MYST_HAT"/>
</dbReference>
<keyword evidence="4" id="KW-0808">Transferase</keyword>
<evidence type="ECO:0000256" key="17">
    <source>
        <dbReference type="ARBA" id="ARBA00048940"/>
    </source>
</evidence>
<dbReference type="InterPro" id="IPR016181">
    <property type="entry name" value="Acyl_CoA_acyltransferase"/>
</dbReference>
<feature type="region of interest" description="Disordered" evidence="19">
    <location>
        <begin position="110"/>
        <end position="185"/>
    </location>
</feature>
<dbReference type="PANTHER" id="PTHR10615">
    <property type="entry name" value="HISTONE ACETYLTRANSFERASE"/>
    <property type="match status" value="1"/>
</dbReference>
<comment type="catalytic activity">
    <reaction evidence="16">
        <text>L-lysyl-[protein] + acetyl-CoA = N(6)-acetyl-L-lysyl-[protein] + CoA + H(+)</text>
        <dbReference type="Rhea" id="RHEA:45948"/>
        <dbReference type="Rhea" id="RHEA-COMP:9752"/>
        <dbReference type="Rhea" id="RHEA-COMP:10731"/>
        <dbReference type="ChEBI" id="CHEBI:15378"/>
        <dbReference type="ChEBI" id="CHEBI:29969"/>
        <dbReference type="ChEBI" id="CHEBI:57287"/>
        <dbReference type="ChEBI" id="CHEBI:57288"/>
        <dbReference type="ChEBI" id="CHEBI:61930"/>
    </reaction>
    <physiologicalReaction direction="left-to-right" evidence="16">
        <dbReference type="Rhea" id="RHEA:45949"/>
    </physiologicalReaction>
</comment>
<feature type="compositionally biased region" description="Basic and acidic residues" evidence="19">
    <location>
        <begin position="274"/>
        <end position="285"/>
    </location>
</feature>
<evidence type="ECO:0000313" key="23">
    <source>
        <dbReference type="Proteomes" id="UP000317494"/>
    </source>
</evidence>
<comment type="caution">
    <text evidence="22">The sequence shown here is derived from an EMBL/GenBank/DDBJ whole genome shotgun (WGS) entry which is preliminary data.</text>
</comment>
<feature type="domain" description="MYST-type HAT" evidence="20">
    <location>
        <begin position="298"/>
        <end position="571"/>
    </location>
</feature>
<evidence type="ECO:0000256" key="14">
    <source>
        <dbReference type="ARBA" id="ARBA00047557"/>
    </source>
</evidence>
<evidence type="ECO:0000256" key="10">
    <source>
        <dbReference type="ARBA" id="ARBA00023163"/>
    </source>
</evidence>
<reference evidence="23 24" key="1">
    <citation type="journal article" date="2019" name="Sci. Rep.">
        <title>Comparative genomics of chytrid fungi reveal insights into the obligate biotrophic and pathogenic lifestyle of Synchytrium endobioticum.</title>
        <authorList>
            <person name="van de Vossenberg B.T.L.H."/>
            <person name="Warris S."/>
            <person name="Nguyen H.D.T."/>
            <person name="van Gent-Pelzer M.P.E."/>
            <person name="Joly D.L."/>
            <person name="van de Geest H.C."/>
            <person name="Bonants P.J.M."/>
            <person name="Smith D.S."/>
            <person name="Levesque C.A."/>
            <person name="van der Lee T.A.J."/>
        </authorList>
    </citation>
    <scope>NUCLEOTIDE SEQUENCE [LARGE SCALE GENOMIC DNA]</scope>
    <source>
        <strain evidence="21 24">LEV6574</strain>
        <strain evidence="22 23">MB42</strain>
    </source>
</reference>
<comment type="subcellular location">
    <subcellularLocation>
        <location evidence="1">Nucleus</location>
    </subcellularLocation>
</comment>
<dbReference type="InterPro" id="IPR002717">
    <property type="entry name" value="HAT_MYST-type"/>
</dbReference>
<dbReference type="EMBL" id="QEAM01000129">
    <property type="protein sequence ID" value="TPX45780.1"/>
    <property type="molecule type" value="Genomic_DNA"/>
</dbReference>
<dbReference type="GO" id="GO:0003712">
    <property type="term" value="F:transcription coregulator activity"/>
    <property type="evidence" value="ECO:0007669"/>
    <property type="project" value="TreeGrafter"/>
</dbReference>
<dbReference type="GO" id="GO:0005634">
    <property type="term" value="C:nucleus"/>
    <property type="evidence" value="ECO:0007669"/>
    <property type="project" value="UniProtKB-SubCell"/>
</dbReference>
<dbReference type="Gene3D" id="3.40.630.30">
    <property type="match status" value="1"/>
</dbReference>
<feature type="compositionally biased region" description="Acidic residues" evidence="19">
    <location>
        <begin position="167"/>
        <end position="176"/>
    </location>
</feature>
<name>A0A507DLR2_9FUNG</name>
<keyword evidence="8" id="KW-0805">Transcription regulation</keyword>
<dbReference type="InterPro" id="IPR040706">
    <property type="entry name" value="Zf-MYST"/>
</dbReference>
<dbReference type="Proteomes" id="UP000320475">
    <property type="component" value="Unassembled WGS sequence"/>
</dbReference>
<evidence type="ECO:0000256" key="3">
    <source>
        <dbReference type="ARBA" id="ARBA00013184"/>
    </source>
</evidence>
<dbReference type="GO" id="GO:0006281">
    <property type="term" value="P:DNA repair"/>
    <property type="evidence" value="ECO:0007669"/>
    <property type="project" value="UniProtKB-KW"/>
</dbReference>
<dbReference type="SUPFAM" id="SSF54160">
    <property type="entry name" value="Chromo domain-like"/>
    <property type="match status" value="1"/>
</dbReference>
<evidence type="ECO:0000256" key="13">
    <source>
        <dbReference type="ARBA" id="ARBA00045805"/>
    </source>
</evidence>
<dbReference type="VEuPathDB" id="FungiDB:SeMB42_g01306"/>
<feature type="compositionally biased region" description="Polar residues" evidence="19">
    <location>
        <begin position="118"/>
        <end position="136"/>
    </location>
</feature>
<feature type="region of interest" description="Disordered" evidence="19">
    <location>
        <begin position="223"/>
        <end position="288"/>
    </location>
</feature>
<dbReference type="Gene3D" id="1.10.10.10">
    <property type="entry name" value="Winged helix-like DNA-binding domain superfamily/Winged helix DNA-binding domain"/>
    <property type="match status" value="1"/>
</dbReference>
<evidence type="ECO:0000256" key="7">
    <source>
        <dbReference type="ARBA" id="ARBA00022990"/>
    </source>
</evidence>
<evidence type="ECO:0000256" key="11">
    <source>
        <dbReference type="ARBA" id="ARBA00023204"/>
    </source>
</evidence>
<evidence type="ECO:0000256" key="15">
    <source>
        <dbReference type="ARBA" id="ARBA00047752"/>
    </source>
</evidence>
<evidence type="ECO:0000256" key="16">
    <source>
        <dbReference type="ARBA" id="ARBA00047787"/>
    </source>
</evidence>
<protein>
    <recommendedName>
        <fullName evidence="3">histone acetyltransferase</fullName>
        <ecNumber evidence="3">2.3.1.48</ecNumber>
    </recommendedName>
</protein>
<dbReference type="InterPro" id="IPR016197">
    <property type="entry name" value="Chromo-like_dom_sf"/>
</dbReference>
<comment type="catalytic activity">
    <reaction evidence="14">
        <text>2-hydroxyisobutanoyl-CoA + L-lysyl-[protein] = N(6)-(2-hydroxyisobutanoyl)-L-lysyl-[protein] + CoA + H(+)</text>
        <dbReference type="Rhea" id="RHEA:24180"/>
        <dbReference type="Rhea" id="RHEA-COMP:9752"/>
        <dbReference type="Rhea" id="RHEA-COMP:15921"/>
        <dbReference type="ChEBI" id="CHEBI:15378"/>
        <dbReference type="ChEBI" id="CHEBI:29969"/>
        <dbReference type="ChEBI" id="CHEBI:57287"/>
        <dbReference type="ChEBI" id="CHEBI:131780"/>
        <dbReference type="ChEBI" id="CHEBI:144968"/>
    </reaction>
    <physiologicalReaction direction="left-to-right" evidence="14">
        <dbReference type="Rhea" id="RHEA:24181"/>
    </physiologicalReaction>
</comment>
<dbReference type="AlphaFoldDB" id="A0A507DLR2"/>
<evidence type="ECO:0000256" key="6">
    <source>
        <dbReference type="ARBA" id="ARBA00022853"/>
    </source>
</evidence>
<comment type="function">
    <text evidence="13">Catalytic component of the NuA4 histone acetyltransferase (HAT) complex which is involved in epigenetic transcriptional activation of selected genes principally by acetylation of nucleosomal histones H4, H3, H2B, H2A and H2A variant H2A.Z. Acetylates histone H4 to form H4K5ac, H4K8ac, H4K12ac and H4K16ac, histone H3 to form H3K14ac, and histone H2A to form H2AK4ac and H2AK7ac. The NuA4 complex is involved in the DNA damage response and is required for chromosome segregation. The NuA4 complex plays a direct role in repair of DNA double-strand breaks (DSBs) through homologous recombination. Recruitment to promoters depends on H3K4me. Also acetylates non-histone proteins. In addition to protein acetyltransferase, can use different acyl-CoA substrates, such as 2-hydroxyisobutanoyl-CoA (2-hydroxyisobutyryl-CoA) or (2E)-butenoyl-CoA (crotonyl-CoA), and is able to mediate protein 2-hydroxyisobutyrylation and crotonylation, respectively.</text>
</comment>
<dbReference type="InterPro" id="IPR025995">
    <property type="entry name" value="Tudor-knot"/>
</dbReference>
<evidence type="ECO:0000256" key="12">
    <source>
        <dbReference type="ARBA" id="ARBA00023242"/>
    </source>
</evidence>
<keyword evidence="11" id="KW-0234">DNA repair</keyword>
<dbReference type="GO" id="GO:0004402">
    <property type="term" value="F:histone acetyltransferase activity"/>
    <property type="evidence" value="ECO:0007669"/>
    <property type="project" value="InterPro"/>
</dbReference>
<dbReference type="PROSITE" id="PS51726">
    <property type="entry name" value="MYST_HAT"/>
    <property type="match status" value="1"/>
</dbReference>
<accession>A0A507DLR2</accession>
<dbReference type="Gene3D" id="3.30.60.60">
    <property type="entry name" value="N-acetyl transferase-like"/>
    <property type="match status" value="1"/>
</dbReference>
<keyword evidence="12" id="KW-0539">Nucleus</keyword>
<dbReference type="Gene3D" id="2.30.30.140">
    <property type="match status" value="1"/>
</dbReference>
<evidence type="ECO:0000313" key="22">
    <source>
        <dbReference type="EMBL" id="TPX52594.1"/>
    </source>
</evidence>
<dbReference type="GO" id="GO:0003682">
    <property type="term" value="F:chromatin binding"/>
    <property type="evidence" value="ECO:0007669"/>
    <property type="project" value="TreeGrafter"/>
</dbReference>
<evidence type="ECO:0000313" key="21">
    <source>
        <dbReference type="EMBL" id="TPX45780.1"/>
    </source>
</evidence>